<dbReference type="RefSeq" id="WP_092079121.1">
    <property type="nucleotide sequence ID" value="NZ_FOYI01000004.1"/>
</dbReference>
<feature type="domain" description="N-acetyltransferase" evidence="3">
    <location>
        <begin position="2"/>
        <end position="148"/>
    </location>
</feature>
<dbReference type="InterPro" id="IPR016181">
    <property type="entry name" value="Acyl_CoA_acyltransferase"/>
</dbReference>
<keyword evidence="5" id="KW-1185">Reference proteome</keyword>
<reference evidence="4 5" key="1">
    <citation type="submission" date="2016-10" db="EMBL/GenBank/DDBJ databases">
        <authorList>
            <person name="de Groot N.N."/>
        </authorList>
    </citation>
    <scope>NUCLEOTIDE SEQUENCE [LARGE SCALE GENOMIC DNA]</scope>
    <source>
        <strain evidence="5">KMM 9023,NRIC 0796,JCM 17311,KCTC 23692</strain>
    </source>
</reference>
<dbReference type="Proteomes" id="UP000199302">
    <property type="component" value="Unassembled WGS sequence"/>
</dbReference>
<organism evidence="4 5">
    <name type="scientific">Poseidonocella sedimentorum</name>
    <dbReference type="NCBI Taxonomy" id="871652"/>
    <lineage>
        <taxon>Bacteria</taxon>
        <taxon>Pseudomonadati</taxon>
        <taxon>Pseudomonadota</taxon>
        <taxon>Alphaproteobacteria</taxon>
        <taxon>Rhodobacterales</taxon>
        <taxon>Roseobacteraceae</taxon>
        <taxon>Poseidonocella</taxon>
    </lineage>
</organism>
<gene>
    <name evidence="4" type="ORF">SAMN04515673_104221</name>
</gene>
<dbReference type="InterPro" id="IPR000182">
    <property type="entry name" value="GNAT_dom"/>
</dbReference>
<evidence type="ECO:0000256" key="1">
    <source>
        <dbReference type="ARBA" id="ARBA00022679"/>
    </source>
</evidence>
<keyword evidence="1 4" id="KW-0808">Transferase</keyword>
<evidence type="ECO:0000256" key="2">
    <source>
        <dbReference type="ARBA" id="ARBA00023315"/>
    </source>
</evidence>
<evidence type="ECO:0000313" key="5">
    <source>
        <dbReference type="Proteomes" id="UP000199302"/>
    </source>
</evidence>
<dbReference type="OrthoDB" id="9789603at2"/>
<evidence type="ECO:0000259" key="3">
    <source>
        <dbReference type="PROSITE" id="PS51186"/>
    </source>
</evidence>
<dbReference type="Gene3D" id="3.40.630.30">
    <property type="match status" value="1"/>
</dbReference>
<dbReference type="EMBL" id="FOYI01000004">
    <property type="protein sequence ID" value="SFR07392.1"/>
    <property type="molecule type" value="Genomic_DNA"/>
</dbReference>
<dbReference type="PANTHER" id="PTHR43877">
    <property type="entry name" value="AMINOALKYLPHOSPHONATE N-ACETYLTRANSFERASE-RELATED-RELATED"/>
    <property type="match status" value="1"/>
</dbReference>
<protein>
    <submittedName>
        <fullName evidence="4">Predicted N-acetyltransferase YhbS</fullName>
    </submittedName>
</protein>
<dbReference type="STRING" id="871652.SAMN04515673_104221"/>
<dbReference type="PANTHER" id="PTHR43877:SF2">
    <property type="entry name" value="AMINOALKYLPHOSPHONATE N-ACETYLTRANSFERASE-RELATED"/>
    <property type="match status" value="1"/>
</dbReference>
<dbReference type="AlphaFoldDB" id="A0A1I6DPU9"/>
<dbReference type="SUPFAM" id="SSF55729">
    <property type="entry name" value="Acyl-CoA N-acyltransferases (Nat)"/>
    <property type="match status" value="1"/>
</dbReference>
<dbReference type="PROSITE" id="PS51186">
    <property type="entry name" value="GNAT"/>
    <property type="match status" value="1"/>
</dbReference>
<name>A0A1I6DPU9_9RHOB</name>
<evidence type="ECO:0000313" key="4">
    <source>
        <dbReference type="EMBL" id="SFR07392.1"/>
    </source>
</evidence>
<accession>A0A1I6DPU9</accession>
<dbReference type="Pfam" id="PF00583">
    <property type="entry name" value="Acetyltransf_1"/>
    <property type="match status" value="1"/>
</dbReference>
<keyword evidence="2" id="KW-0012">Acyltransferase</keyword>
<proteinExistence type="predicted"/>
<dbReference type="InterPro" id="IPR050832">
    <property type="entry name" value="Bact_Acetyltransf"/>
</dbReference>
<dbReference type="GO" id="GO:0016747">
    <property type="term" value="F:acyltransferase activity, transferring groups other than amino-acyl groups"/>
    <property type="evidence" value="ECO:0007669"/>
    <property type="project" value="InterPro"/>
</dbReference>
<sequence length="148" mass="16089">MISFRPARRSDVAAVVALLRDDHMGAAREAEGLSPYLAAFDRMAQEGDNLLIVGEQSGRIVATFQLTFITGLSLRAARRAQIESVRVAADLRGQGIGAALMAEADRRARAAGCTLMQFTSNASRKDAHRFYARHGFTPSHTGFKKPLD</sequence>
<dbReference type="CDD" id="cd04301">
    <property type="entry name" value="NAT_SF"/>
    <property type="match status" value="1"/>
</dbReference>